<evidence type="ECO:0000313" key="2">
    <source>
        <dbReference type="Proteomes" id="UP000187203"/>
    </source>
</evidence>
<dbReference type="EMBL" id="AWUE01012691">
    <property type="protein sequence ID" value="OMP08501.1"/>
    <property type="molecule type" value="Genomic_DNA"/>
</dbReference>
<protein>
    <submittedName>
        <fullName evidence="1">Dynamin-related GTPase</fullName>
    </submittedName>
</protein>
<organism evidence="1 2">
    <name type="scientific">Corchorus olitorius</name>
    <dbReference type="NCBI Taxonomy" id="93759"/>
    <lineage>
        <taxon>Eukaryota</taxon>
        <taxon>Viridiplantae</taxon>
        <taxon>Streptophyta</taxon>
        <taxon>Embryophyta</taxon>
        <taxon>Tracheophyta</taxon>
        <taxon>Spermatophyta</taxon>
        <taxon>Magnoliopsida</taxon>
        <taxon>eudicotyledons</taxon>
        <taxon>Gunneridae</taxon>
        <taxon>Pentapetalae</taxon>
        <taxon>rosids</taxon>
        <taxon>malvids</taxon>
        <taxon>Malvales</taxon>
        <taxon>Malvaceae</taxon>
        <taxon>Grewioideae</taxon>
        <taxon>Apeibeae</taxon>
        <taxon>Corchorus</taxon>
    </lineage>
</organism>
<evidence type="ECO:0000313" key="1">
    <source>
        <dbReference type="EMBL" id="OMP08501.1"/>
    </source>
</evidence>
<accession>A0A1R3KN57</accession>
<proteinExistence type="predicted"/>
<dbReference type="Proteomes" id="UP000187203">
    <property type="component" value="Unassembled WGS sequence"/>
</dbReference>
<comment type="caution">
    <text evidence="1">The sequence shown here is derived from an EMBL/GenBank/DDBJ whole genome shotgun (WGS) entry which is preliminary data.</text>
</comment>
<name>A0A1R3KN57_9ROSI</name>
<sequence length="97" mass="11032">MTTKRCQNALLHLLNTTPTMVSRESHWVSLDLALPKPSSNPPIGKSHRRLKPTPRKWGVFIWTRFNGVKNPRLNIDSELRIPVTLIACVSDNSAKYL</sequence>
<keyword evidence="2" id="KW-1185">Reference proteome</keyword>
<reference evidence="2" key="1">
    <citation type="submission" date="2013-09" db="EMBL/GenBank/DDBJ databases">
        <title>Corchorus olitorius genome sequencing.</title>
        <authorList>
            <person name="Alam M."/>
            <person name="Haque M.S."/>
            <person name="Islam M.S."/>
            <person name="Emdad E.M."/>
            <person name="Islam M.M."/>
            <person name="Ahmed B."/>
            <person name="Halim A."/>
            <person name="Hossen Q.M.M."/>
            <person name="Hossain M.Z."/>
            <person name="Ahmed R."/>
            <person name="Khan M.M."/>
            <person name="Islam R."/>
            <person name="Rashid M.M."/>
            <person name="Khan S.A."/>
            <person name="Rahman M.S."/>
            <person name="Alam M."/>
            <person name="Yahiya A.S."/>
            <person name="Khan M.S."/>
            <person name="Azam M.S."/>
            <person name="Haque T."/>
            <person name="Lashkar M.Z.H."/>
            <person name="Akhand A.I."/>
            <person name="Morshed G."/>
            <person name="Roy S."/>
            <person name="Uddin K.S."/>
            <person name="Rabeya T."/>
            <person name="Hossain A.S."/>
            <person name="Chowdhury A."/>
            <person name="Snigdha A.R."/>
            <person name="Mortoza M.S."/>
            <person name="Matin S.A."/>
            <person name="Hoque S.M.E."/>
            <person name="Islam M.K."/>
            <person name="Roy D.K."/>
            <person name="Haider R."/>
            <person name="Moosa M.M."/>
            <person name="Elias S.M."/>
            <person name="Hasan A.M."/>
            <person name="Jahan S."/>
            <person name="Shafiuddin M."/>
            <person name="Mahmood N."/>
            <person name="Shommy N.S."/>
        </authorList>
    </citation>
    <scope>NUCLEOTIDE SEQUENCE [LARGE SCALE GENOMIC DNA]</scope>
    <source>
        <strain evidence="2">cv. O-4</strain>
    </source>
</reference>
<dbReference type="AlphaFoldDB" id="A0A1R3KN57"/>
<gene>
    <name evidence="1" type="ORF">COLO4_06411</name>
</gene>